<evidence type="ECO:0000256" key="11">
    <source>
        <dbReference type="ARBA" id="ARBA00065702"/>
    </source>
</evidence>
<keyword evidence="4 12" id="KW-0540">Nuclease</keyword>
<dbReference type="Pfam" id="PF07521">
    <property type="entry name" value="RMMBL"/>
    <property type="match status" value="1"/>
</dbReference>
<evidence type="ECO:0000256" key="5">
    <source>
        <dbReference type="ARBA" id="ARBA00022723"/>
    </source>
</evidence>
<evidence type="ECO:0000256" key="7">
    <source>
        <dbReference type="ARBA" id="ARBA00022801"/>
    </source>
</evidence>
<dbReference type="Pfam" id="PF17770">
    <property type="entry name" value="RNase_J_C"/>
    <property type="match status" value="1"/>
</dbReference>
<keyword evidence="2 12" id="KW-0963">Cytoplasm</keyword>
<dbReference type="Gene3D" id="3.10.20.580">
    <property type="match status" value="1"/>
</dbReference>
<evidence type="ECO:0000256" key="15">
    <source>
        <dbReference type="PIRSR" id="PIRSR004803-2"/>
    </source>
</evidence>
<evidence type="ECO:0000259" key="17">
    <source>
        <dbReference type="SMART" id="SM00849"/>
    </source>
</evidence>
<keyword evidence="8 16" id="KW-0862">Zinc</keyword>
<keyword evidence="6 12" id="KW-0255">Endonuclease</keyword>
<dbReference type="PIRSF" id="PIRSF004803">
    <property type="entry name" value="RnjA"/>
    <property type="match status" value="1"/>
</dbReference>
<evidence type="ECO:0000256" key="3">
    <source>
        <dbReference type="ARBA" id="ARBA00022552"/>
    </source>
</evidence>
<feature type="binding site" evidence="16">
    <location>
        <position position="50"/>
    </location>
    <ligand>
        <name>Ca(2+)</name>
        <dbReference type="ChEBI" id="CHEBI:29108"/>
    </ligand>
</feature>
<keyword evidence="5 13" id="KW-0479">Metal-binding</keyword>
<dbReference type="InterPro" id="IPR001279">
    <property type="entry name" value="Metallo-B-lactamas"/>
</dbReference>
<comment type="subunit">
    <text evidence="12">Homodimer, may be a subunit of the RNA degradosome.</text>
</comment>
<dbReference type="NCBIfam" id="TIGR00649">
    <property type="entry name" value="MG423"/>
    <property type="match status" value="1"/>
</dbReference>
<dbReference type="Pfam" id="PF22505">
    <property type="entry name" value="RNase_J_b_CASP"/>
    <property type="match status" value="1"/>
</dbReference>
<evidence type="ECO:0000313" key="19">
    <source>
        <dbReference type="Proteomes" id="UP000053681"/>
    </source>
</evidence>
<dbReference type="RefSeq" id="WP_025908580.1">
    <property type="nucleotide sequence ID" value="NZ_KQ758627.1"/>
</dbReference>
<proteinExistence type="inferred from homology"/>
<dbReference type="CDD" id="cd07714">
    <property type="entry name" value="RNaseJ_MBL-fold"/>
    <property type="match status" value="1"/>
</dbReference>
<dbReference type="GO" id="GO:0006364">
    <property type="term" value="P:rRNA processing"/>
    <property type="evidence" value="ECO:0007669"/>
    <property type="project" value="UniProtKB-UniRule"/>
</dbReference>
<feature type="binding site" evidence="16">
    <location>
        <position position="73"/>
    </location>
    <ligand>
        <name>Zn(2+)</name>
        <dbReference type="ChEBI" id="CHEBI:29105"/>
        <label>1</label>
        <note>catalytic</note>
    </ligand>
</feature>
<dbReference type="FunFam" id="3.10.20.580:FF:000001">
    <property type="entry name" value="Ribonuclease J"/>
    <property type="match status" value="1"/>
</dbReference>
<feature type="active site" description="Proton donor" evidence="14">
    <location>
        <position position="194"/>
    </location>
</feature>
<dbReference type="InterPro" id="IPR030854">
    <property type="entry name" value="RNase_J_bac"/>
</dbReference>
<dbReference type="EMBL" id="LNQP01000002">
    <property type="protein sequence ID" value="KSU89614.1"/>
    <property type="molecule type" value="Genomic_DNA"/>
</dbReference>
<evidence type="ECO:0000256" key="6">
    <source>
        <dbReference type="ARBA" id="ARBA00022759"/>
    </source>
</evidence>
<feature type="binding site" evidence="16">
    <location>
        <position position="75"/>
    </location>
    <ligand>
        <name>Zn(2+)</name>
        <dbReference type="ChEBI" id="CHEBI:29105"/>
        <label>1</label>
        <note>catalytic</note>
    </ligand>
</feature>
<feature type="binding site" evidence="16">
    <location>
        <position position="141"/>
    </location>
    <ligand>
        <name>Zn(2+)</name>
        <dbReference type="ChEBI" id="CHEBI:29105"/>
        <label>1</label>
        <note>catalytic</note>
    </ligand>
</feature>
<evidence type="ECO:0000256" key="2">
    <source>
        <dbReference type="ARBA" id="ARBA00022490"/>
    </source>
</evidence>
<comment type="similarity">
    <text evidence="12 13">Belongs to the metallo-beta-lactamase superfamily. RNA-metabolizing metallo-beta-lactamase-like family. Bacterial RNase J subfamily.</text>
</comment>
<reference evidence="18 19" key="1">
    <citation type="submission" date="2015-11" db="EMBL/GenBank/DDBJ databases">
        <title>Bacillus caseinolyticus sp nov.</title>
        <authorList>
            <person name="Dastager S.G."/>
            <person name="Mawlankar R."/>
        </authorList>
    </citation>
    <scope>NUCLEOTIDE SEQUENCE [LARGE SCALE GENOMIC DNA]</scope>
    <source>
        <strain evidence="18 19">SGD-V-76</strain>
    </source>
</reference>
<comment type="subcellular location">
    <subcellularLocation>
        <location evidence="1 12 13">Cytoplasm</location>
    </subcellularLocation>
</comment>
<dbReference type="Gene3D" id="3.40.50.10710">
    <property type="entry name" value="Metallo-hydrolase/oxidoreductase"/>
    <property type="match status" value="1"/>
</dbReference>
<feature type="binding site" evidence="12 15">
    <location>
        <begin position="362"/>
        <end position="366"/>
    </location>
    <ligand>
        <name>substrate</name>
    </ligand>
</feature>
<dbReference type="GO" id="GO:0005737">
    <property type="term" value="C:cytoplasm"/>
    <property type="evidence" value="ECO:0007669"/>
    <property type="project" value="UniProtKB-SubCell"/>
</dbReference>
<gene>
    <name evidence="12" type="primary">rnj</name>
    <name evidence="18" type="ORF">AS180_00480</name>
</gene>
<comment type="cofactor">
    <cofactor evidence="13 16">
        <name>Zn(2+)</name>
        <dbReference type="ChEBI" id="CHEBI:29105"/>
    </cofactor>
    <text evidence="13 16">Binds 2 Zn(2+) ions per subunit. It is not clear if Zn(2+) or Mg(2+) is physiologically important.</text>
</comment>
<dbReference type="GO" id="GO:0006397">
    <property type="term" value="P:mRNA processing"/>
    <property type="evidence" value="ECO:0007669"/>
    <property type="project" value="UniProtKB-ARBA"/>
</dbReference>
<evidence type="ECO:0000256" key="4">
    <source>
        <dbReference type="ARBA" id="ARBA00022722"/>
    </source>
</evidence>
<accession>A0A0V8JR86</accession>
<dbReference type="InterPro" id="IPR011108">
    <property type="entry name" value="RMMBL"/>
</dbReference>
<dbReference type="GO" id="GO:0003723">
    <property type="term" value="F:RNA binding"/>
    <property type="evidence" value="ECO:0007669"/>
    <property type="project" value="UniProtKB-UniRule"/>
</dbReference>
<evidence type="ECO:0000256" key="1">
    <source>
        <dbReference type="ARBA" id="ARBA00004496"/>
    </source>
</evidence>
<comment type="caution">
    <text evidence="18">The sequence shown here is derived from an EMBL/GenBank/DDBJ whole genome shotgun (WGS) entry which is preliminary data.</text>
</comment>
<dbReference type="PANTHER" id="PTHR43694:SF4">
    <property type="entry name" value="RIBONUCLEASE J 2"/>
    <property type="match status" value="1"/>
</dbReference>
<evidence type="ECO:0000256" key="10">
    <source>
        <dbReference type="ARBA" id="ARBA00022884"/>
    </source>
</evidence>
<feature type="active site" description="Proton acceptor" evidence="14">
    <location>
        <position position="366"/>
    </location>
</feature>
<dbReference type="InterPro" id="IPR041636">
    <property type="entry name" value="RNase_J_C"/>
</dbReference>
<keyword evidence="19" id="KW-1185">Reference proteome</keyword>
<feature type="binding site" evidence="16">
    <location>
        <position position="48"/>
    </location>
    <ligand>
        <name>Ca(2+)</name>
        <dbReference type="ChEBI" id="CHEBI:29108"/>
    </ligand>
</feature>
<evidence type="ECO:0000256" key="13">
    <source>
        <dbReference type="PIRNR" id="PIRNR004803"/>
    </source>
</evidence>
<keyword evidence="7 12" id="KW-0378">Hydrolase</keyword>
<dbReference type="Gene3D" id="3.60.15.10">
    <property type="entry name" value="Ribonuclease Z/Hydroxyacylglutathione hydrolase-like"/>
    <property type="match status" value="1"/>
</dbReference>
<dbReference type="Proteomes" id="UP000053681">
    <property type="component" value="Unassembled WGS sequence"/>
</dbReference>
<keyword evidence="10 12" id="KW-0694">RNA-binding</keyword>
<evidence type="ECO:0000256" key="16">
    <source>
        <dbReference type="PIRSR" id="PIRSR004803-3"/>
    </source>
</evidence>
<feature type="binding site" evidence="15">
    <location>
        <begin position="231"/>
        <end position="233"/>
    </location>
    <ligand>
        <name>substrate</name>
    </ligand>
</feature>
<dbReference type="GO" id="GO:0008270">
    <property type="term" value="F:zinc ion binding"/>
    <property type="evidence" value="ECO:0007669"/>
    <property type="project" value="InterPro"/>
</dbReference>
<dbReference type="EC" id="3.1.-.-" evidence="12 13"/>
<dbReference type="AlphaFoldDB" id="A0A0V8JR86"/>
<feature type="binding site" evidence="16">
    <location>
        <position position="441"/>
    </location>
    <ligand>
        <name>Ca(2+)</name>
        <dbReference type="ChEBI" id="CHEBI:29108"/>
    </ligand>
</feature>
<protein>
    <recommendedName>
        <fullName evidence="12 13">Ribonuclease J</fullName>
        <shortName evidence="12">RNase J</shortName>
        <ecNumber evidence="12 13">3.1.-.-</ecNumber>
    </recommendedName>
</protein>
<comment type="cofactor">
    <cofactor evidence="16">
        <name>Ca(2+)</name>
        <dbReference type="ChEBI" id="CHEBI:29108"/>
    </cofactor>
    <text evidence="16">Binds 1 Ca(2+) cation per subunit. Seen in 1 crystal structure, it is not clear if it is physiologically important.</text>
</comment>
<keyword evidence="9 12" id="KW-0269">Exonuclease</keyword>
<name>A0A0V8JR86_9BACI</name>
<dbReference type="InterPro" id="IPR004613">
    <property type="entry name" value="RNase_J"/>
</dbReference>
<dbReference type="InterPro" id="IPR036866">
    <property type="entry name" value="RibonucZ/Hydroxyglut_hydro"/>
</dbReference>
<evidence type="ECO:0000256" key="8">
    <source>
        <dbReference type="ARBA" id="ARBA00022833"/>
    </source>
</evidence>
<dbReference type="InterPro" id="IPR042173">
    <property type="entry name" value="RNase_J_2"/>
</dbReference>
<dbReference type="PANTHER" id="PTHR43694">
    <property type="entry name" value="RIBONUCLEASE J"/>
    <property type="match status" value="1"/>
</dbReference>
<organism evidence="18 19">
    <name type="scientific">Priestia veravalensis</name>
    <dbReference type="NCBI Taxonomy" id="1414648"/>
    <lineage>
        <taxon>Bacteria</taxon>
        <taxon>Bacillati</taxon>
        <taxon>Bacillota</taxon>
        <taxon>Bacilli</taxon>
        <taxon>Bacillales</taxon>
        <taxon>Bacillaceae</taxon>
        <taxon>Priestia</taxon>
    </lineage>
</organism>
<dbReference type="Pfam" id="PF00753">
    <property type="entry name" value="Lactamase_B"/>
    <property type="match status" value="1"/>
</dbReference>
<evidence type="ECO:0000313" key="18">
    <source>
        <dbReference type="EMBL" id="KSU89614.1"/>
    </source>
</evidence>
<feature type="domain" description="Metallo-beta-lactamase" evidence="17">
    <location>
        <begin position="20"/>
        <end position="214"/>
    </location>
</feature>
<keyword evidence="3 12" id="KW-0698">rRNA processing</keyword>
<dbReference type="SMART" id="SM00849">
    <property type="entry name" value="Lactamase_B"/>
    <property type="match status" value="1"/>
</dbReference>
<dbReference type="InterPro" id="IPR055132">
    <property type="entry name" value="RNase_J_b_CASP"/>
</dbReference>
<comment type="function">
    <text evidence="12">An RNase that has 5'-3' exonuclease and possibly endonuclease activity. Involved in maturation of rRNA and in some organisms also mRNA maturation and/or decay.</text>
</comment>
<dbReference type="HAMAP" id="MF_01491">
    <property type="entry name" value="RNase_J_bact"/>
    <property type="match status" value="1"/>
</dbReference>
<feature type="binding site" evidence="16">
    <location>
        <position position="163"/>
    </location>
    <ligand>
        <name>Zn(2+)</name>
        <dbReference type="ChEBI" id="CHEBI:29105"/>
        <label>1</label>
        <note>catalytic</note>
    </ligand>
</feature>
<evidence type="ECO:0000256" key="14">
    <source>
        <dbReference type="PIRSR" id="PIRSR004803-1"/>
    </source>
</evidence>
<dbReference type="GO" id="GO:0004521">
    <property type="term" value="F:RNA endonuclease activity"/>
    <property type="evidence" value="ECO:0007669"/>
    <property type="project" value="UniProtKB-UniRule"/>
</dbReference>
<dbReference type="SUPFAM" id="SSF56281">
    <property type="entry name" value="Metallo-hydrolase/oxidoreductase"/>
    <property type="match status" value="1"/>
</dbReference>
<evidence type="ECO:0000256" key="9">
    <source>
        <dbReference type="ARBA" id="ARBA00022839"/>
    </source>
</evidence>
<keyword evidence="16" id="KW-0106">Calcium</keyword>
<dbReference type="GO" id="GO:0004534">
    <property type="term" value="F:5'-3' RNA exonuclease activity"/>
    <property type="evidence" value="ECO:0007669"/>
    <property type="project" value="UniProtKB-UniRule"/>
</dbReference>
<evidence type="ECO:0000256" key="12">
    <source>
        <dbReference type="HAMAP-Rule" id="MF_01491"/>
    </source>
</evidence>
<sequence length="553" mass="61362">MDKKTENIKISALGGIGEIGKNMYIVEVNDDIYVLDAGAKVPGGDMLGIDMVIPDISYLIENKERVKAIFLTHGHEEQIGAIPFISKKIEVPVYGTEFTLALVKERMKEVGLNSFSLLNVISSSTRLSFENVSVSFFRTNHSIPDSVGICLHTSHGAIVHTGDFIFDQNRLSKKPDIGKMAMIGEQGVLCLLSDSINAEKPGYTTSEAVIGQEVASLFHHTKGRIIVATYSSNIQRIQQVIQAVYETNRKLVVVGKSMMKTIEIAVELGHLSIPEDLIVPVQKLRDISEHETVVLTTGHQGEPMAALHRMAKQSHKFIQVKKDDTVLIAATPIPGHEVIFAKVIDIISRLGANVVHSQKQVHASGHGSQEELKFMLNLMNPKYLIPVNGEYRMQKSHEKIAKEIGLGDDEIFVLDKGEVIEYKDGRMQPSGRIYAGNTLIDGLGVGDIGNIVLRDRRLLSQDGILTVVVTINKKQRTVVAGPEIISRGFVYVRESEALLTEAGKVVEEILAKCMEEKVIEWSSLKLKMREALNQFLYEKTRRKPMILPIIMEI</sequence>
<comment type="subunit">
    <text evidence="11">Unclear whether it forms homodimers or belongs to a larger complex. According to probably does not form homodimers, while shows homodimer formation. Both reports show RNase J1 and J2 interaction, probably as a heterotetramer shows it is a component of a possible RNA degradosome complex composed of rny, rnjA, rnjB, pnp, pfkA and eno, while finds no evidence of an RNA degradosome complex.</text>
</comment>